<evidence type="ECO:0000256" key="3">
    <source>
        <dbReference type="ARBA" id="ARBA00022692"/>
    </source>
</evidence>
<keyword evidence="4 10" id="KW-1133">Transmembrane helix</keyword>
<feature type="binding site" evidence="10">
    <location>
        <position position="106"/>
    </location>
    <ligand>
        <name>Na(+)</name>
        <dbReference type="ChEBI" id="CHEBI:29101"/>
        <note>structural</note>
    </ligand>
</feature>
<name>A0A6S6NYD4_9MYCO</name>
<dbReference type="Proteomes" id="UP000515734">
    <property type="component" value="Chromosome"/>
</dbReference>
<dbReference type="GO" id="GO:0046872">
    <property type="term" value="F:metal ion binding"/>
    <property type="evidence" value="ECO:0007669"/>
    <property type="project" value="UniProtKB-KW"/>
</dbReference>
<comment type="catalytic activity">
    <reaction evidence="8">
        <text>fluoride(in) = fluoride(out)</text>
        <dbReference type="Rhea" id="RHEA:76159"/>
        <dbReference type="ChEBI" id="CHEBI:17051"/>
    </reaction>
    <physiologicalReaction direction="left-to-right" evidence="8">
        <dbReference type="Rhea" id="RHEA:76160"/>
    </physiologicalReaction>
</comment>
<keyword evidence="5 10" id="KW-0472">Membrane</keyword>
<keyword evidence="3 10" id="KW-0812">Transmembrane</keyword>
<keyword evidence="6 10" id="KW-0407">Ion channel</keyword>
<keyword evidence="10" id="KW-0813">Transport</keyword>
<comment type="similarity">
    <text evidence="7 10">Belongs to the fluoride channel Fluc/FEX (TC 1.A.43) family.</text>
</comment>
<sequence length="156" mass="16527">MVSILLPCNVALPDGGGIPAILSVMPRFDGRELAAVFVGGAVGTLARAVFEEFAAPEPGRWPWPTFTVNIVGAFLLGYFTTRLLERLPVSSYRRPLLGTGLCGGLTTFSTMQVETVRMLERGHVGLAVGYTAASLAAGLAAVVVATALVRRARIRR</sequence>
<comment type="subcellular location">
    <subcellularLocation>
        <location evidence="1 10">Cell membrane</location>
        <topology evidence="1 10">Multi-pass membrane protein</topology>
    </subcellularLocation>
</comment>
<evidence type="ECO:0000256" key="6">
    <source>
        <dbReference type="ARBA" id="ARBA00023303"/>
    </source>
</evidence>
<dbReference type="PANTHER" id="PTHR28259:SF1">
    <property type="entry name" value="FLUORIDE EXPORT PROTEIN 1-RELATED"/>
    <property type="match status" value="1"/>
</dbReference>
<keyword evidence="10" id="KW-0406">Ion transport</keyword>
<evidence type="ECO:0000256" key="7">
    <source>
        <dbReference type="ARBA" id="ARBA00035120"/>
    </source>
</evidence>
<keyword evidence="2 10" id="KW-1003">Cell membrane</keyword>
<evidence type="ECO:0000256" key="9">
    <source>
        <dbReference type="ARBA" id="ARBA00049940"/>
    </source>
</evidence>
<evidence type="ECO:0000313" key="11">
    <source>
        <dbReference type="EMBL" id="BCI52383.1"/>
    </source>
</evidence>
<proteinExistence type="inferred from homology"/>
<accession>A0A6S6NYD4</accession>
<dbReference type="PANTHER" id="PTHR28259">
    <property type="entry name" value="FLUORIDE EXPORT PROTEIN 1-RELATED"/>
    <property type="match status" value="1"/>
</dbReference>
<dbReference type="InterPro" id="IPR003691">
    <property type="entry name" value="FluC"/>
</dbReference>
<evidence type="ECO:0000256" key="4">
    <source>
        <dbReference type="ARBA" id="ARBA00022989"/>
    </source>
</evidence>
<keyword evidence="10" id="KW-0915">Sodium</keyword>
<organism evidence="11 12">
    <name type="scientific">Mycolicibacterium litorale</name>
    <dbReference type="NCBI Taxonomy" id="758802"/>
    <lineage>
        <taxon>Bacteria</taxon>
        <taxon>Bacillati</taxon>
        <taxon>Actinomycetota</taxon>
        <taxon>Actinomycetes</taxon>
        <taxon>Mycobacteriales</taxon>
        <taxon>Mycobacteriaceae</taxon>
        <taxon>Mycolicibacterium</taxon>
    </lineage>
</organism>
<dbReference type="Pfam" id="PF02537">
    <property type="entry name" value="CRCB"/>
    <property type="match status" value="1"/>
</dbReference>
<evidence type="ECO:0000313" key="12">
    <source>
        <dbReference type="Proteomes" id="UP000515734"/>
    </source>
</evidence>
<dbReference type="GO" id="GO:0005886">
    <property type="term" value="C:plasma membrane"/>
    <property type="evidence" value="ECO:0007669"/>
    <property type="project" value="UniProtKB-SubCell"/>
</dbReference>
<evidence type="ECO:0000256" key="5">
    <source>
        <dbReference type="ARBA" id="ARBA00023136"/>
    </source>
</evidence>
<dbReference type="AlphaFoldDB" id="A0A6S6NYD4"/>
<feature type="transmembrane region" description="Helical" evidence="10">
    <location>
        <begin position="125"/>
        <end position="149"/>
    </location>
</feature>
<evidence type="ECO:0000256" key="10">
    <source>
        <dbReference type="HAMAP-Rule" id="MF_00454"/>
    </source>
</evidence>
<dbReference type="GO" id="GO:0140114">
    <property type="term" value="P:cellular detoxification of fluoride"/>
    <property type="evidence" value="ECO:0007669"/>
    <property type="project" value="UniProtKB-UniRule"/>
</dbReference>
<evidence type="ECO:0000256" key="1">
    <source>
        <dbReference type="ARBA" id="ARBA00004651"/>
    </source>
</evidence>
<dbReference type="NCBIfam" id="NF010812">
    <property type="entry name" value="PRK14216.1"/>
    <property type="match status" value="1"/>
</dbReference>
<dbReference type="EMBL" id="AP023287">
    <property type="protein sequence ID" value="BCI52383.1"/>
    <property type="molecule type" value="Genomic_DNA"/>
</dbReference>
<comment type="function">
    <text evidence="9 10">Fluoride-specific ion channel. Important for reducing fluoride concentration in the cell, thus reducing its toxicity.</text>
</comment>
<feature type="binding site" evidence="10">
    <location>
        <position position="103"/>
    </location>
    <ligand>
        <name>Na(+)</name>
        <dbReference type="ChEBI" id="CHEBI:29101"/>
        <note>structural</note>
    </ligand>
</feature>
<dbReference type="HAMAP" id="MF_00454">
    <property type="entry name" value="FluC"/>
    <property type="match status" value="1"/>
</dbReference>
<comment type="activity regulation">
    <text evidence="10">Na(+) is not transported, but it plays an essential structural role and its presence is essential for fluoride channel function.</text>
</comment>
<protein>
    <recommendedName>
        <fullName evidence="10">Fluoride-specific ion channel FluC</fullName>
    </recommendedName>
</protein>
<keyword evidence="10" id="KW-0479">Metal-binding</keyword>
<gene>
    <name evidence="10" type="primary">fluC</name>
    <name evidence="10" type="synonym">crcB</name>
    <name evidence="11" type="ORF">NIIDNTM18_16610</name>
</gene>
<evidence type="ECO:0000256" key="8">
    <source>
        <dbReference type="ARBA" id="ARBA00035585"/>
    </source>
</evidence>
<dbReference type="GO" id="GO:0062054">
    <property type="term" value="F:fluoride channel activity"/>
    <property type="evidence" value="ECO:0007669"/>
    <property type="project" value="UniProtKB-UniRule"/>
</dbReference>
<evidence type="ECO:0000256" key="2">
    <source>
        <dbReference type="ARBA" id="ARBA00022475"/>
    </source>
</evidence>
<reference evidence="11 12" key="1">
    <citation type="submission" date="2020-07" db="EMBL/GenBank/DDBJ databases">
        <title>Complete genome sequence of Mycolicibacterium litorale like strain isolated from cardiac implantable electronic device infection.</title>
        <authorList>
            <person name="Fukano H."/>
            <person name="Miyama H."/>
            <person name="Hoshino Y."/>
        </authorList>
    </citation>
    <scope>NUCLEOTIDE SEQUENCE [LARGE SCALE GENOMIC DNA]</scope>
    <source>
        <strain evidence="11 12">NIIDNTM18</strain>
    </source>
</reference>
<comment type="caution">
    <text evidence="10">Lacks conserved residue(s) required for the propagation of feature annotation.</text>
</comment>